<protein>
    <submittedName>
        <fullName evidence="2">(spotted green pufferfish) hypothetical protein</fullName>
    </submittedName>
</protein>
<keyword evidence="1" id="KW-1133">Transmembrane helix</keyword>
<dbReference type="AlphaFoldDB" id="Q4SIJ6"/>
<evidence type="ECO:0000256" key="1">
    <source>
        <dbReference type="SAM" id="Phobius"/>
    </source>
</evidence>
<keyword evidence="1" id="KW-0812">Transmembrane</keyword>
<name>Q4SIJ6_TETNG</name>
<proteinExistence type="predicted"/>
<accession>Q4SIJ6</accession>
<evidence type="ECO:0000313" key="2">
    <source>
        <dbReference type="EMBL" id="CAF99536.1"/>
    </source>
</evidence>
<organism evidence="2">
    <name type="scientific">Tetraodon nigroviridis</name>
    <name type="common">Spotted green pufferfish</name>
    <name type="synonym">Chelonodon nigroviridis</name>
    <dbReference type="NCBI Taxonomy" id="99883"/>
    <lineage>
        <taxon>Eukaryota</taxon>
        <taxon>Metazoa</taxon>
        <taxon>Chordata</taxon>
        <taxon>Craniata</taxon>
        <taxon>Vertebrata</taxon>
        <taxon>Euteleostomi</taxon>
        <taxon>Actinopterygii</taxon>
        <taxon>Neopterygii</taxon>
        <taxon>Teleostei</taxon>
        <taxon>Neoteleostei</taxon>
        <taxon>Acanthomorphata</taxon>
        <taxon>Eupercaria</taxon>
        <taxon>Tetraodontiformes</taxon>
        <taxon>Tetradontoidea</taxon>
        <taxon>Tetraodontidae</taxon>
        <taxon>Tetraodon</taxon>
    </lineage>
</organism>
<reference evidence="2" key="1">
    <citation type="journal article" date="2004" name="Nature">
        <title>Genome duplication in the teleost fish Tetraodon nigroviridis reveals the early vertebrate proto-karyotype.</title>
        <authorList>
            <person name="Jaillon O."/>
            <person name="Aury J.-M."/>
            <person name="Brunet F."/>
            <person name="Petit J.-L."/>
            <person name="Stange-Thomann N."/>
            <person name="Mauceli E."/>
            <person name="Bouneau L."/>
            <person name="Fischer C."/>
            <person name="Ozouf-Costaz C."/>
            <person name="Bernot A."/>
            <person name="Nicaud S."/>
            <person name="Jaffe D."/>
            <person name="Fisher S."/>
            <person name="Lutfalla G."/>
            <person name="Dossat C."/>
            <person name="Segurens B."/>
            <person name="Dasilva C."/>
            <person name="Salanoubat M."/>
            <person name="Levy M."/>
            <person name="Boudet N."/>
            <person name="Castellano S."/>
            <person name="Anthouard V."/>
            <person name="Jubin C."/>
            <person name="Castelli V."/>
            <person name="Katinka M."/>
            <person name="Vacherie B."/>
            <person name="Biemont C."/>
            <person name="Skalli Z."/>
            <person name="Cattolico L."/>
            <person name="Poulain J."/>
            <person name="De Berardinis V."/>
            <person name="Cruaud C."/>
            <person name="Duprat S."/>
            <person name="Brottier P."/>
            <person name="Coutanceau J.-P."/>
            <person name="Gouzy J."/>
            <person name="Parra G."/>
            <person name="Lardier G."/>
            <person name="Chapple C."/>
            <person name="McKernan K.J."/>
            <person name="McEwan P."/>
            <person name="Bosak S."/>
            <person name="Kellis M."/>
            <person name="Volff J.-N."/>
            <person name="Guigo R."/>
            <person name="Zody M.C."/>
            <person name="Mesirov J."/>
            <person name="Lindblad-Toh K."/>
            <person name="Birren B."/>
            <person name="Nusbaum C."/>
            <person name="Kahn D."/>
            <person name="Robinson-Rechavi M."/>
            <person name="Laudet V."/>
            <person name="Schachter V."/>
            <person name="Quetier F."/>
            <person name="Saurin W."/>
            <person name="Scarpelli C."/>
            <person name="Wincker P."/>
            <person name="Lander E.S."/>
            <person name="Weissenbach J."/>
            <person name="Roest Crollius H."/>
        </authorList>
    </citation>
    <scope>NUCLEOTIDE SEQUENCE [LARGE SCALE GENOMIC DNA]</scope>
</reference>
<keyword evidence="1" id="KW-0472">Membrane</keyword>
<gene>
    <name evidence="2" type="ORF">GSTENG00017663001</name>
</gene>
<comment type="caution">
    <text evidence="2">The sequence shown here is derived from an EMBL/GenBank/DDBJ whole genome shotgun (WGS) entry which is preliminary data.</text>
</comment>
<sequence length="45" mass="5197">MCQSKVMPSIYFKLCTSLSVTSIISVIVFIHVFEMIFLFDILHKS</sequence>
<dbReference type="EMBL" id="CAAE01014581">
    <property type="protein sequence ID" value="CAF99536.1"/>
    <property type="molecule type" value="Genomic_DNA"/>
</dbReference>
<dbReference type="KEGG" id="tng:GSTEN00017663G001"/>
<reference evidence="2" key="2">
    <citation type="submission" date="2004-02" db="EMBL/GenBank/DDBJ databases">
        <authorList>
            <consortium name="Genoscope"/>
            <consortium name="Whitehead Institute Centre for Genome Research"/>
        </authorList>
    </citation>
    <scope>NUCLEOTIDE SEQUENCE</scope>
</reference>
<feature type="transmembrane region" description="Helical" evidence="1">
    <location>
        <begin position="20"/>
        <end position="42"/>
    </location>
</feature>